<dbReference type="OrthoDB" id="20524at2759"/>
<dbReference type="PROSITE" id="PS50011">
    <property type="entry name" value="PROTEIN_KINASE_DOM"/>
    <property type="match status" value="1"/>
</dbReference>
<dbReference type="Pfam" id="PF00069">
    <property type="entry name" value="Pkinase"/>
    <property type="match status" value="1"/>
</dbReference>
<evidence type="ECO:0000256" key="3">
    <source>
        <dbReference type="ARBA" id="ARBA00022741"/>
    </source>
</evidence>
<dbReference type="InterPro" id="IPR000719">
    <property type="entry name" value="Prot_kinase_dom"/>
</dbReference>
<keyword evidence="5" id="KW-0067">ATP-binding</keyword>
<dbReference type="SMART" id="SM00220">
    <property type="entry name" value="S_TKc"/>
    <property type="match status" value="1"/>
</dbReference>
<evidence type="ECO:0000256" key="1">
    <source>
        <dbReference type="ARBA" id="ARBA00022527"/>
    </source>
</evidence>
<dbReference type="PANTHER" id="PTHR22974">
    <property type="entry name" value="MIXED LINEAGE PROTEIN KINASE"/>
    <property type="match status" value="1"/>
</dbReference>
<protein>
    <submittedName>
        <fullName evidence="7">Kinase-like domain-containing protein</fullName>
    </submittedName>
</protein>
<dbReference type="GO" id="GO:0004712">
    <property type="term" value="F:protein serine/threonine/tyrosine kinase activity"/>
    <property type="evidence" value="ECO:0007669"/>
    <property type="project" value="TreeGrafter"/>
</dbReference>
<dbReference type="FunFam" id="3.30.200.20:FF:000131">
    <property type="entry name" value="Dual specificity protein kinase TTK"/>
    <property type="match status" value="1"/>
</dbReference>
<dbReference type="FunFam" id="1.10.510.10:FF:000224">
    <property type="entry name" value="serine/threonine-protein kinase mph1 isoform X1"/>
    <property type="match status" value="1"/>
</dbReference>
<dbReference type="GO" id="GO:0034501">
    <property type="term" value="P:protein localization to kinetochore"/>
    <property type="evidence" value="ECO:0007669"/>
    <property type="project" value="TreeGrafter"/>
</dbReference>
<dbReference type="InterPro" id="IPR008271">
    <property type="entry name" value="Ser/Thr_kinase_AS"/>
</dbReference>
<dbReference type="SUPFAM" id="SSF56112">
    <property type="entry name" value="Protein kinase-like (PK-like)"/>
    <property type="match status" value="1"/>
</dbReference>
<dbReference type="GO" id="GO:0098813">
    <property type="term" value="P:nuclear chromosome segregation"/>
    <property type="evidence" value="ECO:0007669"/>
    <property type="project" value="UniProtKB-ARBA"/>
</dbReference>
<dbReference type="GO" id="GO:0000776">
    <property type="term" value="C:kinetochore"/>
    <property type="evidence" value="ECO:0007669"/>
    <property type="project" value="TreeGrafter"/>
</dbReference>
<evidence type="ECO:0000313" key="8">
    <source>
        <dbReference type="Proteomes" id="UP000269721"/>
    </source>
</evidence>
<reference evidence="8" key="1">
    <citation type="journal article" date="2018" name="Nat. Microbiol.">
        <title>Leveraging single-cell genomics to expand the fungal tree of life.</title>
        <authorList>
            <person name="Ahrendt S.R."/>
            <person name="Quandt C.A."/>
            <person name="Ciobanu D."/>
            <person name="Clum A."/>
            <person name="Salamov A."/>
            <person name="Andreopoulos B."/>
            <person name="Cheng J.F."/>
            <person name="Woyke T."/>
            <person name="Pelin A."/>
            <person name="Henrissat B."/>
            <person name="Reynolds N.K."/>
            <person name="Benny G.L."/>
            <person name="Smith M.E."/>
            <person name="James T.Y."/>
            <person name="Grigoriev I.V."/>
        </authorList>
    </citation>
    <scope>NUCLEOTIDE SEQUENCE [LARGE SCALE GENOMIC DNA]</scope>
</reference>
<keyword evidence="2" id="KW-0808">Transferase</keyword>
<evidence type="ECO:0000313" key="7">
    <source>
        <dbReference type="EMBL" id="RKO93224.1"/>
    </source>
</evidence>
<dbReference type="Proteomes" id="UP000269721">
    <property type="component" value="Unassembled WGS sequence"/>
</dbReference>
<dbReference type="GO" id="GO:0005634">
    <property type="term" value="C:nucleus"/>
    <property type="evidence" value="ECO:0007669"/>
    <property type="project" value="TreeGrafter"/>
</dbReference>
<feature type="domain" description="Protein kinase" evidence="6">
    <location>
        <begin position="33"/>
        <end position="305"/>
    </location>
</feature>
<dbReference type="GO" id="GO:0004674">
    <property type="term" value="F:protein serine/threonine kinase activity"/>
    <property type="evidence" value="ECO:0007669"/>
    <property type="project" value="UniProtKB-KW"/>
</dbReference>
<dbReference type="Gene3D" id="1.10.510.10">
    <property type="entry name" value="Transferase(Phosphotransferase) domain 1"/>
    <property type="match status" value="1"/>
</dbReference>
<dbReference type="PANTHER" id="PTHR22974:SF21">
    <property type="entry name" value="DUAL SPECIFICITY PROTEIN KINASE TTK"/>
    <property type="match status" value="1"/>
</dbReference>
<sequence>MVRTIFETGGQCHPAHASNPLSPSFKKVNNVTYERIEVIGRGGSSKVYKILSPTGKIHALKKVKLKDQDEAAVEGYINEIALLRKLRNNQRIIRLVDAEIDYGRGIILMVLEYGETDLNVLLQKNMKSDHSERLTMNFIRNYWEQATVQAIHGENIIHSDLKPANFLIVGGELKLIDFGIAKAIPNDTTNIHRDYQTGTINYMAPEAITFVDAVAGGSKRQYLKLGRASDVWSLGCILYQLHYGRPPFAHITSVIPKLQCIVDPTHVIDFPAPVDDALREVIEACLARDPRRRPTIDALLAHRFLGECGGWFLVGRGTLARNGY</sequence>
<dbReference type="CDD" id="cd14131">
    <property type="entry name" value="PKc_Mps1"/>
    <property type="match status" value="1"/>
</dbReference>
<dbReference type="EMBL" id="KZ994324">
    <property type="protein sequence ID" value="RKO93224.1"/>
    <property type="molecule type" value="Genomic_DNA"/>
</dbReference>
<dbReference type="PROSITE" id="PS00108">
    <property type="entry name" value="PROTEIN_KINASE_ST"/>
    <property type="match status" value="1"/>
</dbReference>
<evidence type="ECO:0000259" key="6">
    <source>
        <dbReference type="PROSITE" id="PS50011"/>
    </source>
</evidence>
<proteinExistence type="predicted"/>
<evidence type="ECO:0000256" key="2">
    <source>
        <dbReference type="ARBA" id="ARBA00022679"/>
    </source>
</evidence>
<dbReference type="Gene3D" id="3.30.200.20">
    <property type="entry name" value="Phosphorylase Kinase, domain 1"/>
    <property type="match status" value="1"/>
</dbReference>
<gene>
    <name evidence="7" type="ORF">BDK51DRAFT_17432</name>
</gene>
<dbReference type="AlphaFoldDB" id="A0A4P9WK88"/>
<accession>A0A4P9WK88</accession>
<name>A0A4P9WK88_9FUNG</name>
<keyword evidence="1" id="KW-0723">Serine/threonine-protein kinase</keyword>
<dbReference type="InterPro" id="IPR011009">
    <property type="entry name" value="Kinase-like_dom_sf"/>
</dbReference>
<dbReference type="GO" id="GO:0005524">
    <property type="term" value="F:ATP binding"/>
    <property type="evidence" value="ECO:0007669"/>
    <property type="project" value="UniProtKB-KW"/>
</dbReference>
<organism evidence="7 8">
    <name type="scientific">Blyttiomyces helicus</name>
    <dbReference type="NCBI Taxonomy" id="388810"/>
    <lineage>
        <taxon>Eukaryota</taxon>
        <taxon>Fungi</taxon>
        <taxon>Fungi incertae sedis</taxon>
        <taxon>Chytridiomycota</taxon>
        <taxon>Chytridiomycota incertae sedis</taxon>
        <taxon>Chytridiomycetes</taxon>
        <taxon>Chytridiomycetes incertae sedis</taxon>
        <taxon>Blyttiomyces</taxon>
    </lineage>
</organism>
<keyword evidence="3" id="KW-0547">Nucleotide-binding</keyword>
<evidence type="ECO:0000256" key="4">
    <source>
        <dbReference type="ARBA" id="ARBA00022777"/>
    </source>
</evidence>
<evidence type="ECO:0000256" key="5">
    <source>
        <dbReference type="ARBA" id="ARBA00022840"/>
    </source>
</evidence>
<dbReference type="InterPro" id="IPR027084">
    <property type="entry name" value="Mps1_cat"/>
</dbReference>
<dbReference type="GO" id="GO:0033316">
    <property type="term" value="P:meiotic spindle assembly checkpoint signaling"/>
    <property type="evidence" value="ECO:0007669"/>
    <property type="project" value="TreeGrafter"/>
</dbReference>
<keyword evidence="8" id="KW-1185">Reference proteome</keyword>
<dbReference type="GO" id="GO:0007094">
    <property type="term" value="P:mitotic spindle assembly checkpoint signaling"/>
    <property type="evidence" value="ECO:0007669"/>
    <property type="project" value="TreeGrafter"/>
</dbReference>
<keyword evidence="4 7" id="KW-0418">Kinase</keyword>